<dbReference type="GO" id="GO:0008360">
    <property type="term" value="P:regulation of cell shape"/>
    <property type="evidence" value="ECO:0007669"/>
    <property type="project" value="UniProtKB-KW"/>
</dbReference>
<evidence type="ECO:0000256" key="15">
    <source>
        <dbReference type="SAM" id="Phobius"/>
    </source>
</evidence>
<dbReference type="InterPro" id="IPR018044">
    <property type="entry name" value="Peptidase_S11"/>
</dbReference>
<evidence type="ECO:0000313" key="18">
    <source>
        <dbReference type="EMBL" id="EKY22253.1"/>
    </source>
</evidence>
<dbReference type="InterPro" id="IPR001967">
    <property type="entry name" value="Peptidase_S11_N"/>
</dbReference>
<dbReference type="InterPro" id="IPR012338">
    <property type="entry name" value="Beta-lactam/transpept-like"/>
</dbReference>
<evidence type="ECO:0000256" key="2">
    <source>
        <dbReference type="ARBA" id="ARBA00007164"/>
    </source>
</evidence>
<name>L1Q2Q0_9CLOT</name>
<dbReference type="PATRIC" id="fig|545697.3.peg.3221"/>
<keyword evidence="4 18" id="KW-0121">Carboxypeptidase</keyword>
<dbReference type="OrthoDB" id="9791132at2"/>
<accession>L1Q2Q0</accession>
<dbReference type="EC" id="3.4.16.4" evidence="3"/>
<dbReference type="Gene3D" id="3.40.710.10">
    <property type="entry name" value="DD-peptidase/beta-lactamase superfamily"/>
    <property type="match status" value="1"/>
</dbReference>
<evidence type="ECO:0000256" key="10">
    <source>
        <dbReference type="ARBA" id="ARBA00023316"/>
    </source>
</evidence>
<evidence type="ECO:0000256" key="8">
    <source>
        <dbReference type="ARBA" id="ARBA00022960"/>
    </source>
</evidence>
<feature type="domain" description="Peptidase S11 D-Ala-D-Ala carboxypeptidase A C-terminal" evidence="17">
    <location>
        <begin position="281"/>
        <end position="362"/>
    </location>
</feature>
<dbReference type="PRINTS" id="PR00725">
    <property type="entry name" value="DADACBPTASE1"/>
</dbReference>
<evidence type="ECO:0000313" key="19">
    <source>
        <dbReference type="Proteomes" id="UP000010420"/>
    </source>
</evidence>
<keyword evidence="7" id="KW-0378">Hydrolase</keyword>
<evidence type="ECO:0000256" key="13">
    <source>
        <dbReference type="PIRSR" id="PIRSR618044-2"/>
    </source>
</evidence>
<dbReference type="PANTHER" id="PTHR21581">
    <property type="entry name" value="D-ALANYL-D-ALANINE CARBOXYPEPTIDASE"/>
    <property type="match status" value="1"/>
</dbReference>
<comment type="similarity">
    <text evidence="2 14">Belongs to the peptidase S11 family.</text>
</comment>
<evidence type="ECO:0000256" key="14">
    <source>
        <dbReference type="RuleBase" id="RU004016"/>
    </source>
</evidence>
<keyword evidence="9" id="KW-0573">Peptidoglycan synthesis</keyword>
<evidence type="ECO:0000259" key="16">
    <source>
        <dbReference type="Pfam" id="PF00768"/>
    </source>
</evidence>
<comment type="pathway">
    <text evidence="1">Cell wall biogenesis; peptidoglycan biosynthesis.</text>
</comment>
<keyword evidence="15" id="KW-0812">Transmembrane</keyword>
<feature type="active site" evidence="12">
    <location>
        <position position="117"/>
    </location>
</feature>
<evidence type="ECO:0000256" key="3">
    <source>
        <dbReference type="ARBA" id="ARBA00012448"/>
    </source>
</evidence>
<dbReference type="SUPFAM" id="SSF56601">
    <property type="entry name" value="beta-lactamase/transpeptidase-like"/>
    <property type="match status" value="1"/>
</dbReference>
<sequence length="433" mass="48795">MRKFLIKMLVLVFIFANIFTTLSIVEYSAFPQLYSEAIFLMDGITGDVLYEQNADILYEPASTTKVMTAILAIENCNLDEPITIGKNPPLVDGSRIGIAEGEVYTMKELLLGLLLESGNDCAEAIAEHISGSNSAFGKLMTEKAHEIGATSTTFKNPSGLSEEGHVTTAHDLALIMQYALSLPAFIEISRTPYYFFEDHPFEDGTEKWATNRNNCLGEDSTYYYEYLYSGKTGYTPEANHTYTAAAKKDDQLLVGAFLNGVDKAGFYTSVGELFNWGFENFQTKKIISKGDTLDEYILDDNTTIPLLATEDIYYTSSSNITTINTSVEYTNKDFSTTSIRKGDILFNASLLVNGESYKNIDLSSGITREYTTEVQLQQAIEKVTKKKSFIPRILTVFIIIILLLVLLILRIRYVKRRRSFLKRRHKIRKKHNF</sequence>
<dbReference type="RefSeq" id="WP_005216124.1">
    <property type="nucleotide sequence ID" value="NZ_KB291715.1"/>
</dbReference>
<keyword evidence="6" id="KW-0732">Signal</keyword>
<comment type="caution">
    <text evidence="18">The sequence shown here is derived from an EMBL/GenBank/DDBJ whole genome shotgun (WGS) entry which is preliminary data.</text>
</comment>
<keyword evidence="8" id="KW-0133">Cell shape</keyword>
<feature type="domain" description="Peptidase S11 D-alanyl-D-alanine carboxypeptidase A N-terminal" evidence="16">
    <location>
        <begin position="31"/>
        <end position="259"/>
    </location>
</feature>
<feature type="active site" description="Acyl-ester intermediate" evidence="12">
    <location>
        <position position="62"/>
    </location>
</feature>
<dbReference type="GO" id="GO:0006508">
    <property type="term" value="P:proteolysis"/>
    <property type="evidence" value="ECO:0007669"/>
    <property type="project" value="UniProtKB-KW"/>
</dbReference>
<dbReference type="HOGENOM" id="CLU_027070_7_3_9"/>
<evidence type="ECO:0000259" key="17">
    <source>
        <dbReference type="Pfam" id="PF07943"/>
    </source>
</evidence>
<dbReference type="GO" id="GO:0009252">
    <property type="term" value="P:peptidoglycan biosynthetic process"/>
    <property type="evidence" value="ECO:0007669"/>
    <property type="project" value="UniProtKB-UniPathway"/>
</dbReference>
<keyword evidence="15" id="KW-0472">Membrane</keyword>
<dbReference type="GO" id="GO:0071555">
    <property type="term" value="P:cell wall organization"/>
    <property type="evidence" value="ECO:0007669"/>
    <property type="project" value="UniProtKB-KW"/>
</dbReference>
<evidence type="ECO:0000256" key="4">
    <source>
        <dbReference type="ARBA" id="ARBA00022645"/>
    </source>
</evidence>
<dbReference type="GO" id="GO:0009002">
    <property type="term" value="F:serine-type D-Ala-D-Ala carboxypeptidase activity"/>
    <property type="evidence" value="ECO:0007669"/>
    <property type="project" value="UniProtKB-EC"/>
</dbReference>
<evidence type="ECO:0000256" key="9">
    <source>
        <dbReference type="ARBA" id="ARBA00022984"/>
    </source>
</evidence>
<keyword evidence="15" id="KW-1133">Transmembrane helix</keyword>
<feature type="active site" description="Proton acceptor" evidence="12">
    <location>
        <position position="65"/>
    </location>
</feature>
<proteinExistence type="inferred from homology"/>
<evidence type="ECO:0000256" key="6">
    <source>
        <dbReference type="ARBA" id="ARBA00022729"/>
    </source>
</evidence>
<protein>
    <recommendedName>
        <fullName evidence="3">serine-type D-Ala-D-Ala carboxypeptidase</fullName>
        <ecNumber evidence="3">3.4.16.4</ecNumber>
    </recommendedName>
</protein>
<evidence type="ECO:0000256" key="12">
    <source>
        <dbReference type="PIRSR" id="PIRSR618044-1"/>
    </source>
</evidence>
<dbReference type="PANTHER" id="PTHR21581:SF6">
    <property type="entry name" value="TRAFFICKING PROTEIN PARTICLE COMPLEX SUBUNIT 12"/>
    <property type="match status" value="1"/>
</dbReference>
<keyword evidence="10" id="KW-0961">Cell wall biogenesis/degradation</keyword>
<feature type="binding site" evidence="13">
    <location>
        <position position="231"/>
    </location>
    <ligand>
        <name>substrate</name>
    </ligand>
</feature>
<gene>
    <name evidence="18" type="ORF">HMPREF0216_03297</name>
</gene>
<evidence type="ECO:0000256" key="7">
    <source>
        <dbReference type="ARBA" id="ARBA00022801"/>
    </source>
</evidence>
<dbReference type="Proteomes" id="UP000010420">
    <property type="component" value="Unassembled WGS sequence"/>
</dbReference>
<reference evidence="18 19" key="1">
    <citation type="submission" date="2012-05" db="EMBL/GenBank/DDBJ databases">
        <authorList>
            <person name="Weinstock G."/>
            <person name="Sodergren E."/>
            <person name="Lobos E.A."/>
            <person name="Fulton L."/>
            <person name="Fulton R."/>
            <person name="Courtney L."/>
            <person name="Fronick C."/>
            <person name="O'Laughlin M."/>
            <person name="Godfrey J."/>
            <person name="Wilson R.M."/>
            <person name="Miner T."/>
            <person name="Farmer C."/>
            <person name="Delehaunty K."/>
            <person name="Cordes M."/>
            <person name="Minx P."/>
            <person name="Tomlinson C."/>
            <person name="Chen J."/>
            <person name="Wollam A."/>
            <person name="Pepin K.H."/>
            <person name="Bhonagiri V."/>
            <person name="Zhang X."/>
            <person name="Suruliraj S."/>
            <person name="Warren W."/>
            <person name="Mitreva M."/>
            <person name="Mardis E.R."/>
            <person name="Wilson R.K."/>
        </authorList>
    </citation>
    <scope>NUCLEOTIDE SEQUENCE [LARGE SCALE GENOMIC DNA]</scope>
    <source>
        <strain evidence="18 19">DSM 1785</strain>
    </source>
</reference>
<evidence type="ECO:0000256" key="11">
    <source>
        <dbReference type="ARBA" id="ARBA00034000"/>
    </source>
</evidence>
<dbReference type="eggNOG" id="COG1686">
    <property type="taxonomic scope" value="Bacteria"/>
</dbReference>
<keyword evidence="19" id="KW-1185">Reference proteome</keyword>
<dbReference type="EMBL" id="AMEZ01000133">
    <property type="protein sequence ID" value="EKY22253.1"/>
    <property type="molecule type" value="Genomic_DNA"/>
</dbReference>
<keyword evidence="5" id="KW-0645">Protease</keyword>
<comment type="catalytic activity">
    <reaction evidence="11">
        <text>Preferential cleavage: (Ac)2-L-Lys-D-Ala-|-D-Ala. Also transpeptidation of peptidyl-alanyl moieties that are N-acyl substituents of D-alanine.</text>
        <dbReference type="EC" id="3.4.16.4"/>
    </reaction>
</comment>
<dbReference type="InterPro" id="IPR012907">
    <property type="entry name" value="Peptidase_S11_C"/>
</dbReference>
<feature type="transmembrane region" description="Helical" evidence="15">
    <location>
        <begin position="389"/>
        <end position="409"/>
    </location>
</feature>
<dbReference type="UniPathway" id="UPA00219"/>
<evidence type="ECO:0000256" key="5">
    <source>
        <dbReference type="ARBA" id="ARBA00022670"/>
    </source>
</evidence>
<evidence type="ECO:0000256" key="1">
    <source>
        <dbReference type="ARBA" id="ARBA00004752"/>
    </source>
</evidence>
<dbReference type="AlphaFoldDB" id="L1Q2Q0"/>
<dbReference type="STRING" id="545697.HMPREF0216_03297"/>
<dbReference type="Pfam" id="PF07943">
    <property type="entry name" value="PBP5_C"/>
    <property type="match status" value="1"/>
</dbReference>
<dbReference type="Pfam" id="PF00768">
    <property type="entry name" value="Peptidase_S11"/>
    <property type="match status" value="1"/>
</dbReference>
<organism evidence="18 19">
    <name type="scientific">Clostridium celatum DSM 1785</name>
    <dbReference type="NCBI Taxonomy" id="545697"/>
    <lineage>
        <taxon>Bacteria</taxon>
        <taxon>Bacillati</taxon>
        <taxon>Bacillota</taxon>
        <taxon>Clostridia</taxon>
        <taxon>Eubacteriales</taxon>
        <taxon>Clostridiaceae</taxon>
        <taxon>Clostridium</taxon>
    </lineage>
</organism>